<accession>A0A2R6NXI7</accession>
<dbReference type="Proteomes" id="UP000186601">
    <property type="component" value="Unassembled WGS sequence"/>
</dbReference>
<dbReference type="EMBL" id="MLYV02000705">
    <property type="protein sequence ID" value="PSR79260.1"/>
    <property type="molecule type" value="Genomic_DNA"/>
</dbReference>
<comment type="caution">
    <text evidence="1">The sequence shown here is derived from an EMBL/GenBank/DDBJ whole genome shotgun (WGS) entry which is preliminary data.</text>
</comment>
<name>A0A2R6NXI7_9APHY</name>
<dbReference type="CDD" id="cd09917">
    <property type="entry name" value="F-box_SF"/>
    <property type="match status" value="1"/>
</dbReference>
<reference evidence="1 2" key="1">
    <citation type="submission" date="2018-02" db="EMBL/GenBank/DDBJ databases">
        <title>Genome sequence of the basidiomycete white-rot fungus Phlebia centrifuga.</title>
        <authorList>
            <person name="Granchi Z."/>
            <person name="Peng M."/>
            <person name="de Vries R.P."/>
            <person name="Hilden K."/>
            <person name="Makela M.R."/>
            <person name="Grigoriev I."/>
            <person name="Riley R."/>
        </authorList>
    </citation>
    <scope>NUCLEOTIDE SEQUENCE [LARGE SCALE GENOMIC DNA]</scope>
    <source>
        <strain evidence="1 2">FBCC195</strain>
    </source>
</reference>
<protein>
    <submittedName>
        <fullName evidence="1">Uncharacterized protein</fullName>
    </submittedName>
</protein>
<evidence type="ECO:0000313" key="2">
    <source>
        <dbReference type="Proteomes" id="UP000186601"/>
    </source>
</evidence>
<sequence>MRLFTLQLVANVRRMSLLNKLIRSFPPSLLHGRRSQDALIVVSPKQHDGNQGLATELLVEILSYLGHRDLIKCRRVTFQQVIDGTPFLQYVVEFGVAGCTPEYSVNAGMTVSQRLRAFRAIQCTWRDPHPRCECSEYVLLPSSSAWNGRTSLAFGDILIGTVRGDRSGELLHILNLEAGPNSLRTPRFLDRILKFVADGEQDLLVLFSWTNVRFVSLSKSPEPHKRAAKEFINIGFYMSALHPAEIRSAAVSGDWVLLTTFRKGRSSFLLCHWPSGEILLKQSHSDVLSHNAHLVNGYLTICQNVLDPIFCRVVTTLEVYSPKIGHQTTNQVQIHPIARLEVPPVTLLSPDARHPVLRHIPSSASPGLVCLSLDGGCSGEWDLYVPLATVLSNVSSHTGTSFYVPWDAWGPFTRLASNKEPQAIINLRVVFNDMIWDFNPVDITRNIYAPDVVSPDVDGGVVHSKPTTLPTNANGKWSIPSYPYRETKLHLPRAGTHSGAWFKQSIFQDKVSGPK</sequence>
<evidence type="ECO:0000313" key="1">
    <source>
        <dbReference type="EMBL" id="PSR79260.1"/>
    </source>
</evidence>
<dbReference type="AlphaFoldDB" id="A0A2R6NXI7"/>
<keyword evidence="2" id="KW-1185">Reference proteome</keyword>
<gene>
    <name evidence="1" type="ORF">PHLCEN_2v7118</name>
</gene>
<organism evidence="1 2">
    <name type="scientific">Hermanssonia centrifuga</name>
    <dbReference type="NCBI Taxonomy" id="98765"/>
    <lineage>
        <taxon>Eukaryota</taxon>
        <taxon>Fungi</taxon>
        <taxon>Dikarya</taxon>
        <taxon>Basidiomycota</taxon>
        <taxon>Agaricomycotina</taxon>
        <taxon>Agaricomycetes</taxon>
        <taxon>Polyporales</taxon>
        <taxon>Meruliaceae</taxon>
        <taxon>Hermanssonia</taxon>
    </lineage>
</organism>
<proteinExistence type="predicted"/>
<feature type="non-terminal residue" evidence="1">
    <location>
        <position position="515"/>
    </location>
</feature>
<dbReference type="OrthoDB" id="2757285at2759"/>